<evidence type="ECO:0000313" key="2">
    <source>
        <dbReference type="EMBL" id="KIK24724.1"/>
    </source>
</evidence>
<reference evidence="4" key="2">
    <citation type="submission" date="2015-01" db="EMBL/GenBank/DDBJ databases">
        <title>Evolutionary Origins and Diversification of the Mycorrhizal Mutualists.</title>
        <authorList>
            <consortium name="DOE Joint Genome Institute"/>
            <consortium name="Mycorrhizal Genomics Consortium"/>
            <person name="Kohler A."/>
            <person name="Kuo A."/>
            <person name="Nagy L.G."/>
            <person name="Floudas D."/>
            <person name="Copeland A."/>
            <person name="Barry K.W."/>
            <person name="Cichocki N."/>
            <person name="Veneault-Fourrey C."/>
            <person name="LaButti K."/>
            <person name="Lindquist E.A."/>
            <person name="Lipzen A."/>
            <person name="Lundell T."/>
            <person name="Morin E."/>
            <person name="Murat C."/>
            <person name="Riley R."/>
            <person name="Ohm R."/>
            <person name="Sun H."/>
            <person name="Tunlid A."/>
            <person name="Henrissat B."/>
            <person name="Grigoriev I.V."/>
            <person name="Hibbett D.S."/>
            <person name="Martin F."/>
        </authorList>
    </citation>
    <scope>NUCLEOTIDE SEQUENCE [LARGE SCALE GENOMIC DNA]</scope>
    <source>
        <strain evidence="4">441</strain>
    </source>
</reference>
<evidence type="ECO:0000313" key="4">
    <source>
        <dbReference type="Proteomes" id="UP000054018"/>
    </source>
</evidence>
<reference evidence="2" key="3">
    <citation type="submission" date="2015-02" db="EMBL/GenBank/DDBJ databases">
        <title>Evolutionary Origins and Diversification of the Mycorrhizal Mutualists.</title>
        <authorList>
            <consortium name="DOE Joint Genome Institute"/>
            <consortium name="Mycorrhizal Genomics Consortium"/>
            <person name="Kohler A."/>
            <person name="Kuo A."/>
            <person name="Nagy L.G."/>
            <person name="Floudas D."/>
            <person name="Copeland A."/>
            <person name="Barry K.W."/>
            <person name="Cichocki N."/>
            <person name="Veneault-Fourrey C."/>
            <person name="LaButti K."/>
            <person name="Lindquist E.A."/>
            <person name="Lipzen A."/>
            <person name="Lundell T."/>
            <person name="Morin E."/>
            <person name="Murat C."/>
            <person name="Riley R."/>
            <person name="Ohm R."/>
            <person name="Sun H."/>
            <person name="Tunlid A."/>
            <person name="Henrissat B."/>
            <person name="Grigoriev I.V."/>
            <person name="Hibbett D.S."/>
            <person name="Martin F."/>
        </authorList>
    </citation>
    <scope>NUCLEOTIDE SEQUENCE</scope>
    <source>
        <strain evidence="2 4">441</strain>
    </source>
</reference>
<proteinExistence type="predicted"/>
<dbReference type="AlphaFoldDB" id="A0A0C9ZFJ1"/>
<sequence length="76" mass="8459">MFVESFRDPHHDARRRTASSTFNNQGLPSTANKRISLSVSSHRGTISESGPLQLIMKCAFIMHVTPNRGVLTFSLD</sequence>
<evidence type="ECO:0000313" key="3">
    <source>
        <dbReference type="EMBL" id="KIK27568.1"/>
    </source>
</evidence>
<name>A0A0C9ZFJ1_9AGAM</name>
<protein>
    <submittedName>
        <fullName evidence="2">Uncharacterized protein</fullName>
    </submittedName>
</protein>
<dbReference type="Proteomes" id="UP000054018">
    <property type="component" value="Unassembled WGS sequence"/>
</dbReference>
<reference evidence="2 4" key="1">
    <citation type="submission" date="2014-04" db="EMBL/GenBank/DDBJ databases">
        <authorList>
            <consortium name="DOE Joint Genome Institute"/>
            <person name="Kuo A."/>
            <person name="Kohler A."/>
            <person name="Costa M.D."/>
            <person name="Nagy L.G."/>
            <person name="Floudas D."/>
            <person name="Copeland A."/>
            <person name="Barry K.W."/>
            <person name="Cichocki N."/>
            <person name="Veneault-Fourrey C."/>
            <person name="LaButti K."/>
            <person name="Lindquist E.A."/>
            <person name="Lipzen A."/>
            <person name="Lundell T."/>
            <person name="Morin E."/>
            <person name="Murat C."/>
            <person name="Sun H."/>
            <person name="Tunlid A."/>
            <person name="Henrissat B."/>
            <person name="Grigoriev I.V."/>
            <person name="Hibbett D.S."/>
            <person name="Martin F."/>
            <person name="Nordberg H.P."/>
            <person name="Cantor M.N."/>
            <person name="Hua S.X."/>
        </authorList>
    </citation>
    <scope>NUCLEOTIDE SEQUENCE [LARGE SCALE GENOMIC DNA]</scope>
    <source>
        <strain evidence="2 4">441</strain>
    </source>
</reference>
<feature type="compositionally biased region" description="Polar residues" evidence="1">
    <location>
        <begin position="18"/>
        <end position="29"/>
    </location>
</feature>
<feature type="region of interest" description="Disordered" evidence="1">
    <location>
        <begin position="1"/>
        <end position="29"/>
    </location>
</feature>
<accession>A0A0C9ZFJ1</accession>
<feature type="compositionally biased region" description="Basic and acidic residues" evidence="1">
    <location>
        <begin position="1"/>
        <end position="11"/>
    </location>
</feature>
<dbReference type="EMBL" id="KN833695">
    <property type="protein sequence ID" value="KIK27568.1"/>
    <property type="molecule type" value="Genomic_DNA"/>
</dbReference>
<gene>
    <name evidence="3" type="ORF">PISMIDRAFT_674437</name>
    <name evidence="2" type="ORF">PISMIDRAFT_677795</name>
</gene>
<organism evidence="2 4">
    <name type="scientific">Pisolithus microcarpus 441</name>
    <dbReference type="NCBI Taxonomy" id="765257"/>
    <lineage>
        <taxon>Eukaryota</taxon>
        <taxon>Fungi</taxon>
        <taxon>Dikarya</taxon>
        <taxon>Basidiomycota</taxon>
        <taxon>Agaricomycotina</taxon>
        <taxon>Agaricomycetes</taxon>
        <taxon>Agaricomycetidae</taxon>
        <taxon>Boletales</taxon>
        <taxon>Sclerodermatineae</taxon>
        <taxon>Pisolithaceae</taxon>
        <taxon>Pisolithus</taxon>
    </lineage>
</organism>
<evidence type="ECO:0000256" key="1">
    <source>
        <dbReference type="SAM" id="MobiDB-lite"/>
    </source>
</evidence>
<dbReference type="HOGENOM" id="CLU_2655407_0_0_1"/>
<dbReference type="EMBL" id="KN833713">
    <property type="protein sequence ID" value="KIK24724.1"/>
    <property type="molecule type" value="Genomic_DNA"/>
</dbReference>
<keyword evidence="4" id="KW-1185">Reference proteome</keyword>